<organism evidence="1 2">
    <name type="scientific">Sphingomonas rubra</name>
    <dbReference type="NCBI Taxonomy" id="634430"/>
    <lineage>
        <taxon>Bacteria</taxon>
        <taxon>Pseudomonadati</taxon>
        <taxon>Pseudomonadota</taxon>
        <taxon>Alphaproteobacteria</taxon>
        <taxon>Sphingomonadales</taxon>
        <taxon>Sphingomonadaceae</taxon>
        <taxon>Sphingomonas</taxon>
    </lineage>
</organism>
<dbReference type="STRING" id="634430.SAMN04488241_11532"/>
<gene>
    <name evidence="1" type="ORF">SAMN04488241_11532</name>
</gene>
<evidence type="ECO:0000313" key="2">
    <source>
        <dbReference type="Proteomes" id="UP000199586"/>
    </source>
</evidence>
<dbReference type="Proteomes" id="UP000199586">
    <property type="component" value="Unassembled WGS sequence"/>
</dbReference>
<keyword evidence="1" id="KW-0808">Transferase</keyword>
<dbReference type="GO" id="GO:0032259">
    <property type="term" value="P:methylation"/>
    <property type="evidence" value="ECO:0007669"/>
    <property type="project" value="UniProtKB-KW"/>
</dbReference>
<dbReference type="GO" id="GO:0008168">
    <property type="term" value="F:methyltransferase activity"/>
    <property type="evidence" value="ECO:0007669"/>
    <property type="project" value="UniProtKB-KW"/>
</dbReference>
<sequence length="59" mass="6315">MAALFTRVAIETYSAEARPHASLSAPFAKPYGRLDRAVAELAQVVGREAAPLPITEAVY</sequence>
<accession>A0A1I5USJ3</accession>
<feature type="non-terminal residue" evidence="1">
    <location>
        <position position="59"/>
    </location>
</feature>
<dbReference type="EMBL" id="FOXP01000015">
    <property type="protein sequence ID" value="SFP98162.1"/>
    <property type="molecule type" value="Genomic_DNA"/>
</dbReference>
<name>A0A1I5USJ3_9SPHN</name>
<evidence type="ECO:0000313" key="1">
    <source>
        <dbReference type="EMBL" id="SFP98162.1"/>
    </source>
</evidence>
<reference evidence="1 2" key="1">
    <citation type="submission" date="2016-10" db="EMBL/GenBank/DDBJ databases">
        <authorList>
            <person name="de Groot N.N."/>
        </authorList>
    </citation>
    <scope>NUCLEOTIDE SEQUENCE [LARGE SCALE GENOMIC DNA]</scope>
    <source>
        <strain evidence="1 2">CGMCC 1.9113</strain>
    </source>
</reference>
<keyword evidence="2" id="KW-1185">Reference proteome</keyword>
<protein>
    <submittedName>
        <fullName evidence="1">Adenine-specific DNA-methyltransferase</fullName>
    </submittedName>
</protein>
<proteinExistence type="predicted"/>
<keyword evidence="1" id="KW-0489">Methyltransferase</keyword>
<dbReference type="AlphaFoldDB" id="A0A1I5USJ3"/>